<reference evidence="9 10" key="1">
    <citation type="submission" date="2012-05" db="EMBL/GenBank/DDBJ databases">
        <title>Recombination and specialization in a pathogen metapopulation.</title>
        <authorList>
            <person name="Gardiner A."/>
            <person name="Kemen E."/>
            <person name="Schultz-Larsen T."/>
            <person name="MacLean D."/>
            <person name="Van Oosterhout C."/>
            <person name="Jones J.D.G."/>
        </authorList>
    </citation>
    <scope>NUCLEOTIDE SEQUENCE [LARGE SCALE GENOMIC DNA]</scope>
    <source>
        <strain evidence="9 10">Ac Nc2</strain>
    </source>
</reference>
<sequence>MSSSELLFAFVILADILFSGIIFGWGPLLLILIEERQYGEFCGDSHEANKICQAQENRLNLIFALASTAMNAAALPTGLLLDRFRPTILITCAAVMEITGLFLFAFADSKTFDVFVPAYVLLAAGGCITMMTSFPASFGAKHHQTAALAAISCSYDASSAIFLLAYAIHETFGVTKRNLFLSHAILGIFVYGALIILWRINEQVLYRKIPPPESRNTTVKKVSVGVLVDKSMYSPLSKKDVKRLGEQSCVQYGSLNAQNITTLHNENKLQQYHAGGVARVSKWDLLNLTIKDQLCTFEFVYILILASFHMLRTTLFIGTANKLLENYGDVKQGHFYTKVFGFVLPLGFVFVPVIDRVVEGKGLVYALKFISTLGLLYNVLSFVPVLPLQLVTCVLFTAFRAFVYAVISAFVTKTFGLSNLGAIMGIIYSFGSITSFLEYPALAISNSYLDGDLNVVNGLSLLLAISLCPLTQMYERHHRFRQQKHCQWS</sequence>
<keyword evidence="7 8" id="KW-0472">Membrane</keyword>
<keyword evidence="3" id="KW-0813">Transport</keyword>
<feature type="transmembrane region" description="Helical" evidence="8">
    <location>
        <begin position="119"/>
        <end position="140"/>
    </location>
</feature>
<name>A0A024GGK5_9STRA</name>
<dbReference type="GO" id="GO:0016020">
    <property type="term" value="C:membrane"/>
    <property type="evidence" value="ECO:0007669"/>
    <property type="project" value="UniProtKB-SubCell"/>
</dbReference>
<dbReference type="InterPro" id="IPR036259">
    <property type="entry name" value="MFS_trans_sf"/>
</dbReference>
<organism evidence="9 10">
    <name type="scientific">Albugo candida</name>
    <dbReference type="NCBI Taxonomy" id="65357"/>
    <lineage>
        <taxon>Eukaryota</taxon>
        <taxon>Sar</taxon>
        <taxon>Stramenopiles</taxon>
        <taxon>Oomycota</taxon>
        <taxon>Peronosporomycetes</taxon>
        <taxon>Albuginales</taxon>
        <taxon>Albuginaceae</taxon>
        <taxon>Albugo</taxon>
    </lineage>
</organism>
<keyword evidence="5" id="KW-0029">Amino-acid transport</keyword>
<feature type="transmembrane region" description="Helical" evidence="8">
    <location>
        <begin position="365"/>
        <end position="383"/>
    </location>
</feature>
<dbReference type="AlphaFoldDB" id="A0A024GGK5"/>
<evidence type="ECO:0000313" key="10">
    <source>
        <dbReference type="Proteomes" id="UP000053237"/>
    </source>
</evidence>
<evidence type="ECO:0008006" key="11">
    <source>
        <dbReference type="Google" id="ProtNLM"/>
    </source>
</evidence>
<evidence type="ECO:0000256" key="1">
    <source>
        <dbReference type="ARBA" id="ARBA00004141"/>
    </source>
</evidence>
<comment type="caution">
    <text evidence="9">The sequence shown here is derived from an EMBL/GenBank/DDBJ whole genome shotgun (WGS) entry which is preliminary data.</text>
</comment>
<dbReference type="InterPro" id="IPR052599">
    <property type="entry name" value="SLC43A_AATransporter"/>
</dbReference>
<evidence type="ECO:0000256" key="2">
    <source>
        <dbReference type="ARBA" id="ARBA00006595"/>
    </source>
</evidence>
<proteinExistence type="inferred from homology"/>
<feature type="transmembrane region" description="Helical" evidence="8">
    <location>
        <begin position="423"/>
        <end position="443"/>
    </location>
</feature>
<feature type="transmembrane region" description="Helical" evidence="8">
    <location>
        <begin position="61"/>
        <end position="81"/>
    </location>
</feature>
<dbReference type="EMBL" id="CAIX01000109">
    <property type="protein sequence ID" value="CCI45830.1"/>
    <property type="molecule type" value="Genomic_DNA"/>
</dbReference>
<feature type="transmembrane region" description="Helical" evidence="8">
    <location>
        <begin position="339"/>
        <end position="358"/>
    </location>
</feature>
<dbReference type="STRING" id="65357.A0A024GGK5"/>
<dbReference type="GO" id="GO:0022857">
    <property type="term" value="F:transmembrane transporter activity"/>
    <property type="evidence" value="ECO:0007669"/>
    <property type="project" value="InterPro"/>
</dbReference>
<feature type="transmembrane region" description="Helical" evidence="8">
    <location>
        <begin position="147"/>
        <end position="168"/>
    </location>
</feature>
<accession>A0A024GGK5</accession>
<feature type="transmembrane region" description="Helical" evidence="8">
    <location>
        <begin position="88"/>
        <end position="107"/>
    </location>
</feature>
<evidence type="ECO:0000313" key="9">
    <source>
        <dbReference type="EMBL" id="CCI45830.1"/>
    </source>
</evidence>
<dbReference type="SUPFAM" id="SSF103473">
    <property type="entry name" value="MFS general substrate transporter"/>
    <property type="match status" value="1"/>
</dbReference>
<dbReference type="OrthoDB" id="330047at2759"/>
<evidence type="ECO:0000256" key="5">
    <source>
        <dbReference type="ARBA" id="ARBA00022970"/>
    </source>
</evidence>
<feature type="transmembrane region" description="Helical" evidence="8">
    <location>
        <begin position="180"/>
        <end position="198"/>
    </location>
</feature>
<evidence type="ECO:0000256" key="8">
    <source>
        <dbReference type="SAM" id="Phobius"/>
    </source>
</evidence>
<feature type="transmembrane region" description="Helical" evidence="8">
    <location>
        <begin position="299"/>
        <end position="319"/>
    </location>
</feature>
<feature type="transmembrane region" description="Helical" evidence="8">
    <location>
        <begin position="455"/>
        <end position="474"/>
    </location>
</feature>
<dbReference type="Gene3D" id="1.20.1250.20">
    <property type="entry name" value="MFS general substrate transporter like domains"/>
    <property type="match status" value="1"/>
</dbReference>
<protein>
    <recommendedName>
        <fullName evidence="11">Major facilitator superfamily (MFS) profile domain-containing protein</fullName>
    </recommendedName>
</protein>
<keyword evidence="4 8" id="KW-0812">Transmembrane</keyword>
<keyword evidence="6 8" id="KW-1133">Transmembrane helix</keyword>
<dbReference type="Pfam" id="PF07690">
    <property type="entry name" value="MFS_1"/>
    <property type="match status" value="1"/>
</dbReference>
<evidence type="ECO:0000256" key="4">
    <source>
        <dbReference type="ARBA" id="ARBA00022692"/>
    </source>
</evidence>
<evidence type="ECO:0000256" key="7">
    <source>
        <dbReference type="ARBA" id="ARBA00023136"/>
    </source>
</evidence>
<comment type="similarity">
    <text evidence="2">Belongs to the SLC43A transporter (TC 2.A.1.44) family.</text>
</comment>
<dbReference type="PANTHER" id="PTHR20772">
    <property type="entry name" value="PROTEIN FMP42"/>
    <property type="match status" value="1"/>
</dbReference>
<feature type="transmembrane region" description="Helical" evidence="8">
    <location>
        <begin position="7"/>
        <end position="33"/>
    </location>
</feature>
<dbReference type="InterPro" id="IPR011701">
    <property type="entry name" value="MFS"/>
</dbReference>
<dbReference type="Proteomes" id="UP000053237">
    <property type="component" value="Unassembled WGS sequence"/>
</dbReference>
<feature type="transmembrane region" description="Helical" evidence="8">
    <location>
        <begin position="389"/>
        <end position="411"/>
    </location>
</feature>
<dbReference type="GO" id="GO:0006865">
    <property type="term" value="P:amino acid transport"/>
    <property type="evidence" value="ECO:0007669"/>
    <property type="project" value="UniProtKB-KW"/>
</dbReference>
<evidence type="ECO:0000256" key="3">
    <source>
        <dbReference type="ARBA" id="ARBA00022448"/>
    </source>
</evidence>
<evidence type="ECO:0000256" key="6">
    <source>
        <dbReference type="ARBA" id="ARBA00022989"/>
    </source>
</evidence>
<dbReference type="InParanoid" id="A0A024GGK5"/>
<keyword evidence="10" id="KW-1185">Reference proteome</keyword>
<dbReference type="PANTHER" id="PTHR20772:SF2">
    <property type="entry name" value="PROTEIN FMP42"/>
    <property type="match status" value="1"/>
</dbReference>
<gene>
    <name evidence="9" type="ORF">BN9_067400</name>
</gene>
<comment type="subcellular location">
    <subcellularLocation>
        <location evidence="1">Membrane</location>
        <topology evidence="1">Multi-pass membrane protein</topology>
    </subcellularLocation>
</comment>